<sequence>MSYIITIVNKNSYLVILTIRQYFPMHFWHIYSIEGNIPEVEFCIFPINFIPIHSNRFYSSIFSELQQAFLNSPSKNQECR</sequence>
<evidence type="ECO:0000313" key="1">
    <source>
        <dbReference type="EMBL" id="ELY67713.1"/>
    </source>
</evidence>
<dbReference type="EMBL" id="AOID01000027">
    <property type="protein sequence ID" value="ELY67713.1"/>
    <property type="molecule type" value="Genomic_DNA"/>
</dbReference>
<keyword evidence="2" id="KW-1185">Reference proteome</keyword>
<protein>
    <submittedName>
        <fullName evidence="1">Uncharacterized protein</fullName>
    </submittedName>
</protein>
<dbReference type="Proteomes" id="UP000011632">
    <property type="component" value="Unassembled WGS sequence"/>
</dbReference>
<name>L9Y4A0_9EURY</name>
<evidence type="ECO:0000313" key="2">
    <source>
        <dbReference type="Proteomes" id="UP000011632"/>
    </source>
</evidence>
<proteinExistence type="predicted"/>
<reference evidence="1 2" key="1">
    <citation type="journal article" date="2014" name="PLoS Genet.">
        <title>Phylogenetically driven sequencing of extremely halophilic archaea reveals strategies for static and dynamic osmo-response.</title>
        <authorList>
            <person name="Becker E.A."/>
            <person name="Seitzer P.M."/>
            <person name="Tritt A."/>
            <person name="Larsen D."/>
            <person name="Krusor M."/>
            <person name="Yao A.I."/>
            <person name="Wu D."/>
            <person name="Madern D."/>
            <person name="Eisen J.A."/>
            <person name="Darling A.E."/>
            <person name="Facciotti M.T."/>
        </authorList>
    </citation>
    <scope>NUCLEOTIDE SEQUENCE [LARGE SCALE GENOMIC DNA]</scope>
    <source>
        <strain evidence="1 2">JCM 10478</strain>
    </source>
</reference>
<gene>
    <name evidence="1" type="ORF">C489_09141</name>
</gene>
<comment type="caution">
    <text evidence="1">The sequence shown here is derived from an EMBL/GenBank/DDBJ whole genome shotgun (WGS) entry which is preliminary data.</text>
</comment>
<organism evidence="1 2">
    <name type="scientific">Natrinema versiforme JCM 10478</name>
    <dbReference type="NCBI Taxonomy" id="1227496"/>
    <lineage>
        <taxon>Archaea</taxon>
        <taxon>Methanobacteriati</taxon>
        <taxon>Methanobacteriota</taxon>
        <taxon>Stenosarchaea group</taxon>
        <taxon>Halobacteria</taxon>
        <taxon>Halobacteriales</taxon>
        <taxon>Natrialbaceae</taxon>
        <taxon>Natrinema</taxon>
    </lineage>
</organism>
<accession>L9Y4A0</accession>
<dbReference type="AlphaFoldDB" id="L9Y4A0"/>